<dbReference type="Pfam" id="PF22939">
    <property type="entry name" value="WHD_GPIID"/>
    <property type="match status" value="1"/>
</dbReference>
<feature type="repeat" description="ANK" evidence="3">
    <location>
        <begin position="852"/>
        <end position="884"/>
    </location>
</feature>
<evidence type="ECO:0000259" key="4">
    <source>
        <dbReference type="Pfam" id="PF22939"/>
    </source>
</evidence>
<name>A0A4S9A0L2_AURPU</name>
<dbReference type="Pfam" id="PF00023">
    <property type="entry name" value="Ank"/>
    <property type="match status" value="1"/>
</dbReference>
<feature type="repeat" description="ANK" evidence="3">
    <location>
        <begin position="1244"/>
        <end position="1276"/>
    </location>
</feature>
<dbReference type="Pfam" id="PF12796">
    <property type="entry name" value="Ank_2"/>
    <property type="match status" value="5"/>
</dbReference>
<dbReference type="PANTHER" id="PTHR24198">
    <property type="entry name" value="ANKYRIN REPEAT AND PROTEIN KINASE DOMAIN-CONTAINING PROTEIN"/>
    <property type="match status" value="1"/>
</dbReference>
<dbReference type="SUPFAM" id="SSF52540">
    <property type="entry name" value="P-loop containing nucleoside triphosphate hydrolases"/>
    <property type="match status" value="1"/>
</dbReference>
<dbReference type="GO" id="GO:0003824">
    <property type="term" value="F:catalytic activity"/>
    <property type="evidence" value="ECO:0007669"/>
    <property type="project" value="InterPro"/>
</dbReference>
<protein>
    <submittedName>
        <fullName evidence="7">Uncharacterized protein</fullName>
    </submittedName>
</protein>
<dbReference type="InterPro" id="IPR035994">
    <property type="entry name" value="Nucleoside_phosphorylase_sf"/>
</dbReference>
<dbReference type="GO" id="GO:0009116">
    <property type="term" value="P:nucleoside metabolic process"/>
    <property type="evidence" value="ECO:0007669"/>
    <property type="project" value="InterPro"/>
</dbReference>
<dbReference type="InterPro" id="IPR054471">
    <property type="entry name" value="GPIID_WHD"/>
</dbReference>
<keyword evidence="2 3" id="KW-0040">ANK repeat</keyword>
<feature type="repeat" description="ANK" evidence="3">
    <location>
        <begin position="1115"/>
        <end position="1147"/>
    </location>
</feature>
<dbReference type="InterPro" id="IPR055497">
    <property type="entry name" value="DUF7069"/>
</dbReference>
<dbReference type="InterPro" id="IPR027417">
    <property type="entry name" value="P-loop_NTPase"/>
</dbReference>
<dbReference type="SUPFAM" id="SSF53167">
    <property type="entry name" value="Purine and uridine phosphorylases"/>
    <property type="match status" value="1"/>
</dbReference>
<comment type="caution">
    <text evidence="7">The sequence shown here is derived from an EMBL/GenBank/DDBJ whole genome shotgun (WGS) entry which is preliminary data.</text>
</comment>
<dbReference type="InterPro" id="IPR036770">
    <property type="entry name" value="Ankyrin_rpt-contain_sf"/>
</dbReference>
<reference evidence="7 8" key="1">
    <citation type="submission" date="2018-10" db="EMBL/GenBank/DDBJ databases">
        <title>Fifty Aureobasidium pullulans genomes reveal a recombining polyextremotolerant generalist.</title>
        <authorList>
            <person name="Gostincar C."/>
            <person name="Turk M."/>
            <person name="Zajc J."/>
            <person name="Gunde-Cimerman N."/>
        </authorList>
    </citation>
    <scope>NUCLEOTIDE SEQUENCE [LARGE SCALE GENOMIC DNA]</scope>
    <source>
        <strain evidence="7 8">EXF-10659</strain>
    </source>
</reference>
<evidence type="ECO:0000256" key="1">
    <source>
        <dbReference type="ARBA" id="ARBA00022737"/>
    </source>
</evidence>
<dbReference type="InterPro" id="IPR002110">
    <property type="entry name" value="Ankyrin_rpt"/>
</dbReference>
<evidence type="ECO:0000313" key="8">
    <source>
        <dbReference type="Proteomes" id="UP000308802"/>
    </source>
</evidence>
<accession>A0A4S9A0L2</accession>
<feature type="repeat" description="ANK" evidence="3">
    <location>
        <begin position="1027"/>
        <end position="1055"/>
    </location>
</feature>
<dbReference type="SUPFAM" id="SSF48403">
    <property type="entry name" value="Ankyrin repeat"/>
    <property type="match status" value="2"/>
</dbReference>
<dbReference type="PANTHER" id="PTHR24198:SF165">
    <property type="entry name" value="ANKYRIN REPEAT-CONTAINING PROTEIN-RELATED"/>
    <property type="match status" value="1"/>
</dbReference>
<dbReference type="PRINTS" id="PR01415">
    <property type="entry name" value="ANKYRIN"/>
</dbReference>
<feature type="domain" description="GPI inositol-deacylase winged helix" evidence="4">
    <location>
        <begin position="553"/>
        <end position="635"/>
    </location>
</feature>
<proteinExistence type="predicted"/>
<feature type="repeat" description="ANK" evidence="3">
    <location>
        <begin position="957"/>
        <end position="989"/>
    </location>
</feature>
<evidence type="ECO:0000259" key="6">
    <source>
        <dbReference type="Pfam" id="PF24883"/>
    </source>
</evidence>
<feature type="domain" description="Nephrocystin 3-like N-terminal" evidence="6">
    <location>
        <begin position="272"/>
        <end position="436"/>
    </location>
</feature>
<evidence type="ECO:0000313" key="7">
    <source>
        <dbReference type="EMBL" id="THW72348.1"/>
    </source>
</evidence>
<evidence type="ECO:0000256" key="2">
    <source>
        <dbReference type="ARBA" id="ARBA00023043"/>
    </source>
</evidence>
<evidence type="ECO:0000259" key="5">
    <source>
        <dbReference type="Pfam" id="PF23239"/>
    </source>
</evidence>
<dbReference type="PROSITE" id="PS50088">
    <property type="entry name" value="ANK_REPEAT"/>
    <property type="match status" value="11"/>
</dbReference>
<dbReference type="PROSITE" id="PS50297">
    <property type="entry name" value="ANK_REP_REGION"/>
    <property type="match status" value="6"/>
</dbReference>
<dbReference type="Proteomes" id="UP000308802">
    <property type="component" value="Unassembled WGS sequence"/>
</dbReference>
<feature type="repeat" description="ANK" evidence="3">
    <location>
        <begin position="787"/>
        <end position="819"/>
    </location>
</feature>
<dbReference type="Pfam" id="PF23239">
    <property type="entry name" value="DUF7069"/>
    <property type="match status" value="1"/>
</dbReference>
<feature type="domain" description="DUF7069" evidence="5">
    <location>
        <begin position="467"/>
        <end position="521"/>
    </location>
</feature>
<dbReference type="InterPro" id="IPR056884">
    <property type="entry name" value="NPHP3-like_N"/>
</dbReference>
<dbReference type="SMART" id="SM00248">
    <property type="entry name" value="ANK"/>
    <property type="match status" value="15"/>
</dbReference>
<dbReference type="Gene3D" id="3.40.50.300">
    <property type="entry name" value="P-loop containing nucleotide triphosphate hydrolases"/>
    <property type="match status" value="1"/>
</dbReference>
<keyword evidence="1" id="KW-0677">Repeat</keyword>
<dbReference type="Pfam" id="PF24883">
    <property type="entry name" value="NPHP3_N"/>
    <property type="match status" value="1"/>
</dbReference>
<organism evidence="7 8">
    <name type="scientific">Aureobasidium pullulans</name>
    <name type="common">Black yeast</name>
    <name type="synonym">Pullularia pullulans</name>
    <dbReference type="NCBI Taxonomy" id="5580"/>
    <lineage>
        <taxon>Eukaryota</taxon>
        <taxon>Fungi</taxon>
        <taxon>Dikarya</taxon>
        <taxon>Ascomycota</taxon>
        <taxon>Pezizomycotina</taxon>
        <taxon>Dothideomycetes</taxon>
        <taxon>Dothideomycetidae</taxon>
        <taxon>Dothideales</taxon>
        <taxon>Saccotheciaceae</taxon>
        <taxon>Aureobasidium</taxon>
    </lineage>
</organism>
<dbReference type="Gene3D" id="1.25.40.20">
    <property type="entry name" value="Ankyrin repeat-containing domain"/>
    <property type="match status" value="5"/>
</dbReference>
<evidence type="ECO:0000256" key="3">
    <source>
        <dbReference type="PROSITE-ProRule" id="PRU00023"/>
    </source>
</evidence>
<feature type="repeat" description="ANK" evidence="3">
    <location>
        <begin position="885"/>
        <end position="917"/>
    </location>
</feature>
<gene>
    <name evidence="7" type="ORF">D6D19_06590</name>
</gene>
<dbReference type="Gene3D" id="3.40.50.1580">
    <property type="entry name" value="Nucleoside phosphorylase domain"/>
    <property type="match status" value="2"/>
</dbReference>
<feature type="repeat" description="ANK" evidence="3">
    <location>
        <begin position="929"/>
        <end position="956"/>
    </location>
</feature>
<feature type="repeat" description="ANK" evidence="3">
    <location>
        <begin position="1082"/>
        <end position="1114"/>
    </location>
</feature>
<sequence>TDSVTNIPDPKQYTVGWIWAISTESVAACLFLDKEHEGRPDHLSANDSNDYTLGEMSGHNVVIAVMPDGEYGLTSATGVITNMLNSFPNIRVGLMVGIGGGAPTPKHDIRLGDVVVSSPQDGTGGVYQYDYGKLIKGQGFQPTGFLKNHFPCLVVRDICDYSDSHKNKQWQGYAAMTAAAYTKNLLTRMVPSGVEQEDRIAKVLAEFNSDIKALCKESKVLTDVLKAHAQSTREHLENEVVRYLNKEHRDCHQAFKTSTYEQFKNINPDRALSHPLYRRWRDSATNDLLWISADPGCGKSVLSKSLVNEELRSGANDSTVCYFFFKDNDEQNSLATCLCALLHQLFQHQPHLLQHAVPARNKDGNKLQQEADELWRILLAATSDVAARNTTCVLDALDECRDRDRNDLIAKLARFHENAASQGPRQSRLKFIITSRPYDDIQRGFEQIPSSLPAIRLRGEQENDQIHAEINRVIHVRVLRLANELDLHESISARLEQNLLAMEHRTYLWLHLAIDDIRMNLRDSFRPDEESIESVPSSVDGAYEKILARVAKAQHRKVKLILQIIVGARRPLAVSEMALALGLATSKQHRTSTNAQIDPVHLGKQLRNWCGLFVFVNQSRIYLIHQTAREFLIARQDDACSKNLTHDTWRHCVQQAEMEQMMTSICMRCLHLEDREVPPSDKLSTELSVVGESKKEFVDYCCEWWTTHYSLSQELGEEDTFQDALALYNTEGEAFKFWFNRFWMKTRRYDGAKSMTPIRLAAMSNHDRVLEHFLDKRGMGVDAQDEDGRTALYWASELGHDKIVQVLLGRGADVNAEGGRYGNALRAASAGGYHKIVQELLDSSANVNVRGENCSALQFASCGGHDEVVQMLLDGGANVNIWSEGCSSALQEASLGGHHKIVQMLLDRGADPDRDGDSDIGSGIYGNGLQAASDRGHDEIVQVLLDRGANVFAKGGRYGNALQAASYEGHDKIVQMLLNRGADVNEQGEYYGNALYAASARGSDKIVQMLLDKGADADIDGKYYGDALQAASAGGYDEIVHMLLDRGADVNGQGEYYGNALYAASAHGHYTLVQMLLGKGADYDNALQAASVSGHDKIVQMLLGRGADVNARGGQYGNALQPASAGGHGEIVQILLDKGADIDAQGGEYGSALRAASVAGHQEVVQMLLGRGVRLTAKFLLSVLLRSLTPIVPILLPHLTVNIVSQEDAHHRNTFLHWAAELGYRDLTTRCLNLGAHVDATNKYGETALHYAAENGHLEIVQILIRADADRTILNSHGRTALDCARATGSDDGRSSYPEIVAYLQQ</sequence>
<feature type="repeat" description="ANK" evidence="3">
    <location>
        <begin position="990"/>
        <end position="1022"/>
    </location>
</feature>
<dbReference type="EMBL" id="QZAO01000234">
    <property type="protein sequence ID" value="THW72348.1"/>
    <property type="molecule type" value="Genomic_DNA"/>
</dbReference>
<feature type="non-terminal residue" evidence="7">
    <location>
        <position position="1"/>
    </location>
</feature>
<feature type="repeat" description="ANK" evidence="3">
    <location>
        <begin position="1211"/>
        <end position="1243"/>
    </location>
</feature>